<dbReference type="PANTHER" id="PTHR46479:SF1">
    <property type="entry name" value="BIOGENESIS OF LYSOSOME-RELATED ORGANELLES COMPLEX 1 SUBUNIT 2"/>
    <property type="match status" value="1"/>
</dbReference>
<dbReference type="Proteomes" id="UP000268093">
    <property type="component" value="Unassembled WGS sequence"/>
</dbReference>
<dbReference type="InterPro" id="IPR019269">
    <property type="entry name" value="BLOC1_su2"/>
</dbReference>
<sequence>MSAAKPTRVVEKSAAPPELTTSVSPPNSIKLAMDPAPASASDPSLVDPKEHVTRLTEDMFKKVAEYMRGELMATSDDYRLLETMNNVTRDKYSDMSALAQTLMGEMSKVQTTCKALFLGARSPQSASYPLIIRNDVDFSRYVVQIDEVSKQIDYLEQVANELDDYSKYLENRIQAVVSSSDPTLESASPHARYFVDLTEAKVKTLIK</sequence>
<proteinExistence type="inferred from homology"/>
<feature type="compositionally biased region" description="Low complexity" evidence="2">
    <location>
        <begin position="34"/>
        <end position="44"/>
    </location>
</feature>
<dbReference type="AlphaFoldDB" id="A0A433A1X9"/>
<protein>
    <submittedName>
        <fullName evidence="3">Uncharacterized protein</fullName>
    </submittedName>
</protein>
<keyword evidence="4" id="KW-1185">Reference proteome</keyword>
<dbReference type="GO" id="GO:0032418">
    <property type="term" value="P:lysosome localization"/>
    <property type="evidence" value="ECO:0007669"/>
    <property type="project" value="TreeGrafter"/>
</dbReference>
<dbReference type="GO" id="GO:0043015">
    <property type="term" value="F:gamma-tubulin binding"/>
    <property type="evidence" value="ECO:0007669"/>
    <property type="project" value="TreeGrafter"/>
</dbReference>
<comment type="similarity">
    <text evidence="1">Belongs to the BLOC1S2 family.</text>
</comment>
<dbReference type="Pfam" id="PF10046">
    <property type="entry name" value="BLOC1_2"/>
    <property type="match status" value="1"/>
</dbReference>
<dbReference type="GO" id="GO:0099078">
    <property type="term" value="C:BORC complex"/>
    <property type="evidence" value="ECO:0007669"/>
    <property type="project" value="TreeGrafter"/>
</dbReference>
<accession>A0A433A1X9</accession>
<dbReference type="GO" id="GO:0016197">
    <property type="term" value="P:endosomal transport"/>
    <property type="evidence" value="ECO:0007669"/>
    <property type="project" value="TreeGrafter"/>
</dbReference>
<comment type="caution">
    <text evidence="3">The sequence shown here is derived from an EMBL/GenBank/DDBJ whole genome shotgun (WGS) entry which is preliminary data.</text>
</comment>
<reference evidence="3 4" key="1">
    <citation type="journal article" date="2018" name="New Phytol.">
        <title>Phylogenomics of Endogonaceae and evolution of mycorrhizas within Mucoromycota.</title>
        <authorList>
            <person name="Chang Y."/>
            <person name="Desiro A."/>
            <person name="Na H."/>
            <person name="Sandor L."/>
            <person name="Lipzen A."/>
            <person name="Clum A."/>
            <person name="Barry K."/>
            <person name="Grigoriev I.V."/>
            <person name="Martin F.M."/>
            <person name="Stajich J.E."/>
            <person name="Smith M.E."/>
            <person name="Bonito G."/>
            <person name="Spatafora J.W."/>
        </authorList>
    </citation>
    <scope>NUCLEOTIDE SEQUENCE [LARGE SCALE GENOMIC DNA]</scope>
    <source>
        <strain evidence="3 4">GMNB39</strain>
    </source>
</reference>
<evidence type="ECO:0000256" key="2">
    <source>
        <dbReference type="SAM" id="MobiDB-lite"/>
    </source>
</evidence>
<dbReference type="GO" id="GO:0031083">
    <property type="term" value="C:BLOC-1 complex"/>
    <property type="evidence" value="ECO:0007669"/>
    <property type="project" value="TreeGrafter"/>
</dbReference>
<dbReference type="OrthoDB" id="244061at2759"/>
<dbReference type="GO" id="GO:0000930">
    <property type="term" value="C:gamma-tubulin complex"/>
    <property type="evidence" value="ECO:0007669"/>
    <property type="project" value="TreeGrafter"/>
</dbReference>
<feature type="region of interest" description="Disordered" evidence="2">
    <location>
        <begin position="1"/>
        <end position="46"/>
    </location>
</feature>
<dbReference type="EMBL" id="RBNI01020096">
    <property type="protein sequence ID" value="RUO96689.1"/>
    <property type="molecule type" value="Genomic_DNA"/>
</dbReference>
<organism evidence="3 4">
    <name type="scientific">Jimgerdemannia flammicorona</name>
    <dbReference type="NCBI Taxonomy" id="994334"/>
    <lineage>
        <taxon>Eukaryota</taxon>
        <taxon>Fungi</taxon>
        <taxon>Fungi incertae sedis</taxon>
        <taxon>Mucoromycota</taxon>
        <taxon>Mucoromycotina</taxon>
        <taxon>Endogonomycetes</taxon>
        <taxon>Endogonales</taxon>
        <taxon>Endogonaceae</taxon>
        <taxon>Jimgerdemannia</taxon>
    </lineage>
</organism>
<evidence type="ECO:0000256" key="1">
    <source>
        <dbReference type="ARBA" id="ARBA00008468"/>
    </source>
</evidence>
<evidence type="ECO:0000313" key="4">
    <source>
        <dbReference type="Proteomes" id="UP000268093"/>
    </source>
</evidence>
<name>A0A433A1X9_9FUNG</name>
<dbReference type="PANTHER" id="PTHR46479">
    <property type="entry name" value="BIOGENESIS OF LYSOSOME-RELATED ORGANELLES COMPLEX 1 SUBUNIT 2"/>
    <property type="match status" value="1"/>
</dbReference>
<gene>
    <name evidence="3" type="ORF">BC936DRAFT_141613</name>
</gene>
<evidence type="ECO:0000313" key="3">
    <source>
        <dbReference type="EMBL" id="RUO96689.1"/>
    </source>
</evidence>